<proteinExistence type="predicted"/>
<organism evidence="1">
    <name type="scientific">marine sediment metagenome</name>
    <dbReference type="NCBI Taxonomy" id="412755"/>
    <lineage>
        <taxon>unclassified sequences</taxon>
        <taxon>metagenomes</taxon>
        <taxon>ecological metagenomes</taxon>
    </lineage>
</organism>
<evidence type="ECO:0000313" key="1">
    <source>
        <dbReference type="EMBL" id="GAI07955.1"/>
    </source>
</evidence>
<dbReference type="InterPro" id="IPR029052">
    <property type="entry name" value="Metallo-depent_PP-like"/>
</dbReference>
<dbReference type="PANTHER" id="PTHR37523:SF1">
    <property type="entry name" value="CALCINEURIN-LIKE PHOSPHOESTERASE DOMAIN-CONTAINING PROTEIN"/>
    <property type="match status" value="1"/>
</dbReference>
<dbReference type="SUPFAM" id="SSF56300">
    <property type="entry name" value="Metallo-dependent phosphatases"/>
    <property type="match status" value="1"/>
</dbReference>
<dbReference type="EMBL" id="BARV01008767">
    <property type="protein sequence ID" value="GAI07955.1"/>
    <property type="molecule type" value="Genomic_DNA"/>
</dbReference>
<gene>
    <name evidence="1" type="ORF">S06H3_17525</name>
</gene>
<feature type="non-terminal residue" evidence="1">
    <location>
        <position position="1"/>
    </location>
</feature>
<reference evidence="1" key="1">
    <citation type="journal article" date="2014" name="Front. Microbiol.">
        <title>High frequency of phylogenetically diverse reductive dehalogenase-homologous genes in deep subseafloor sedimentary metagenomes.</title>
        <authorList>
            <person name="Kawai M."/>
            <person name="Futagami T."/>
            <person name="Toyoda A."/>
            <person name="Takaki Y."/>
            <person name="Nishi S."/>
            <person name="Hori S."/>
            <person name="Arai W."/>
            <person name="Tsubouchi T."/>
            <person name="Morono Y."/>
            <person name="Uchiyama I."/>
            <person name="Ito T."/>
            <person name="Fujiyama A."/>
            <person name="Inagaki F."/>
            <person name="Takami H."/>
        </authorList>
    </citation>
    <scope>NUCLEOTIDE SEQUENCE</scope>
    <source>
        <strain evidence="1">Expedition CK06-06</strain>
    </source>
</reference>
<dbReference type="AlphaFoldDB" id="X1LZZ6"/>
<dbReference type="Gene3D" id="3.60.21.10">
    <property type="match status" value="1"/>
</dbReference>
<accession>X1LZZ6</accession>
<name>X1LZZ6_9ZZZZ</name>
<dbReference type="PANTHER" id="PTHR37523">
    <property type="entry name" value="METALLOPHOSPHOESTERASE"/>
    <property type="match status" value="1"/>
</dbReference>
<sequence>KYTCHYFDKKWDFETEDEVSQMEKRLASVGVLSLRCTEAEVAELQADEAKVTQVIHDAILARMEEWLDLLVERVDTRKVIAVTMPGNDDSPDIDGLIKSYQDRGVVYPLDRVIEIMGHELISLPHVTPTPWDTPREMTEEQLEKEIDKLMQKVKNPRQAIFNFHVPPYGTSLDMAPELTKDLRVKADLGQFYFSHVGSKAVRAAIEKYQPLLGLHGHIHESDGLERLGETITINPGSEYEKGILRAYIIEIIEGRVDNYLRISG</sequence>
<evidence type="ECO:0008006" key="2">
    <source>
        <dbReference type="Google" id="ProtNLM"/>
    </source>
</evidence>
<protein>
    <recommendedName>
        <fullName evidence="2">Phosphoesterase</fullName>
    </recommendedName>
</protein>
<comment type="caution">
    <text evidence="1">The sequence shown here is derived from an EMBL/GenBank/DDBJ whole genome shotgun (WGS) entry which is preliminary data.</text>
</comment>